<dbReference type="InterPro" id="IPR053805">
    <property type="entry name" value="N4_RNAP_helical"/>
</dbReference>
<dbReference type="Gene3D" id="6.10.140.1370">
    <property type="match status" value="1"/>
</dbReference>
<evidence type="ECO:0000259" key="4">
    <source>
        <dbReference type="Pfam" id="PF21894"/>
    </source>
</evidence>
<feature type="domain" description="Virion DNA-directed RNA polymerase" evidence="2">
    <location>
        <begin position="1931"/>
        <end position="2073"/>
    </location>
</feature>
<dbReference type="Gene3D" id="1.20.140.110">
    <property type="match status" value="1"/>
</dbReference>
<dbReference type="Pfam" id="PF21867">
    <property type="entry name" value="vRNAP_dom_2"/>
    <property type="match status" value="1"/>
</dbReference>
<evidence type="ECO:0000259" key="2">
    <source>
        <dbReference type="Pfam" id="PF21769"/>
    </source>
</evidence>
<dbReference type="Pfam" id="PF21894">
    <property type="entry name" value="N4_RNAP_helical"/>
    <property type="match status" value="1"/>
</dbReference>
<protein>
    <submittedName>
        <fullName evidence="5">RNA polymerase</fullName>
    </submittedName>
</protein>
<gene>
    <name evidence="5" type="ORF">Arace01_00064</name>
</gene>
<feature type="domain" description="Virion DNA-directed RNA polymerase" evidence="3">
    <location>
        <begin position="1324"/>
        <end position="1443"/>
    </location>
</feature>
<accession>A0AAU6W029</accession>
<dbReference type="Gene3D" id="6.10.140.1360">
    <property type="match status" value="1"/>
</dbReference>
<feature type="compositionally biased region" description="Polar residues" evidence="1">
    <location>
        <begin position="891"/>
        <end position="920"/>
    </location>
</feature>
<name>A0AAU6W029_9VIRU</name>
<evidence type="ECO:0000313" key="5">
    <source>
        <dbReference type="EMBL" id="XAI69730.1"/>
    </source>
</evidence>
<organism evidence="5">
    <name type="scientific">Pseudomonas phage Arace01</name>
    <dbReference type="NCBI Taxonomy" id="3138526"/>
    <lineage>
        <taxon>Viruses</taxon>
    </lineage>
</organism>
<proteinExistence type="predicted"/>
<feature type="compositionally biased region" description="Low complexity" evidence="1">
    <location>
        <begin position="967"/>
        <end position="979"/>
    </location>
</feature>
<sequence length="3510" mass="379735">MADVNDLLNQYANSAPRPDPTLPSTAAIPAVVDQKKAEVSQASDAKKAAMGAMPTDYQMAAGNFTDQKAWNMSDLEKDIRFSPASQLLGKYGTARGSEMIRQRSSATGEVAQDYANDSRTPVDWALDNTKKVGSGLVGSLAGVVNWGVGAVSDKAGTKGAELIDQFNQYVDDSQSGELQAKRRLAEAGNFLDERDNRVQEQVDIENGATPLSAGLSRIGRDAVDAVSNATMDSSTFSDGMSQAVGSLLAAGPLAKSIKAVGSALIPTQLAAKAAAGGTATERALAAIGEKAPILASIGSMEGGGAYQQSTSDVMGKTHEELLSTSPMYKELIGEGKSQQEAKEAVANRTGLIAAAITAPLAAATGTLVSKFEGNPLAAATTRGALSAIGRETIEEGTQGVTGQFAQNFAKQQVVDENQSMTEGVGRQLGEGMLYGAGAAGLVQTPNLARNAARAGAQGTAAASKAAMDAVSAKVDAVRAGNENSGPASRDVILEAAPAAMSYADELEANLMSKLQDKVTQGQEVAPEEIEQAKTFAQSFRENLQFNPDDVRQSTLDALGDVSSRPEAAFKLMDMFDKEKDESKKASLALDMISVLSNVNSFVNENGETIGKEYGTDPDVKNYVDALQQLDQLMYDNPQRARALEEATAIFEDRGPEANAVEVTDQSSANDAVAIATAAPGSANLDTNNAVLYQASQGTIQLSPAQVTAINYSNALLQAAKATSDEAVKLGELSKSAEVSRNITTEKGAKGESALDYAQGIMSAYKGGEKDIAAARLGNLLNFTQSLQNKVAALNSHFEAGDPTASGVTYQTIKNGGRENSAWFDAPRGAFVQPANAKSVKNAQATHLDARFLADLYNGLVEAFPDLNAKHISAVPLVSDLLAPVDQVTAKYRSSNTGNSSKGQNATTSPEVTPQVKTPVSETVPDVKTPKVEAPTDTVVQEDVTPAKAEPVKAKEPAPAPVVEEEAAPVQEPESSPAAEPKLKGIDAIYPNLLKVGENGVNYFKRSFDVAKKQISRLTANESPLDTVTEALTDSAALTAVLGSEPRHKLTPAIAKAYKGVFLQAENTIDIANKAMQTYLNKKYSKDSNVTRRDLLLSGDSVKRKDGTDLTGDFYMRTYEGRALNIAEVVDGDLVFNRELIESAALAAQQYVLTLDDYIRNLDAKDVSAITTIPEESVNPQLITDMSNGLYRVALQDGLAQKIQQYWGLTNKRDGLIGEQQGILDAVAAQFIDALVETGQLVETTIDLTEADGLPPNPDGKPAKRQLILFNTVGMDESNPLSGYPTAIDDAVLVEPEQDFYVGEGAKIPVAQFQMRNRLVENTPEQKKAIAFEQATKHYANWMMGGFYKALGKDNHLKLFGAGDMSRQVWNKNHEKSLEGRNRGIAAAYDQAMVMLDQVQNVGENQGVPYWKVPISYAHNMSRVGRLQMLGKQSPQANKQMRALISPTYSTLDMSSETGVDFARFMRGIGQHLGVKVHKEMPDAMYAKVVKKLDGLKPSIDALANWQLGVDPDTAMNPTEAIPDEVVDLLISNFKETGNDLTPDALLSLMDYARYRENPDSRGEFETSVYLEADGVTNGPINAMNLFTRGGFKAAWVRNVAKGGVYFNKPGQTLNQHIADGDTNDLYSEAKDGTSQSISDLREKLTKSNPDKRAVQQLNHLLTAMSMFFGNDLSFDADTNTLTLERGIAKNPLTITIYGSGPRGIAAKLTSTMTEAIYERLSQAAQRQAVDKKLSLAEAMFDGPDAQRQYDKFTDSMSKLMGQSIFQKDGIYKVMGSAVSKNFISDPKEFTFRGEAIENIQSNMLSFFVEPMTKAIEQTVGKELLDTATLIRSSVQVQSLILEDVFKREVQDLMDRKAKEDPNYRRDDVMSREEMEGIYKKLEALSPFIDTGAQRFYIAGSTVSPIGASLGSTFAGKYRSDARIDGPGDAGVSGVPYMNIGTGDGYMMQLISNMEGAIQNTLKVFDGQNLPLDQIENGSRMANEAVWQTYQANPMKAISDSVAGVVDNVNVESLSDAAKEKIVKALYGKDVEVSDEVLKQGLASMKIKLNRTQLSIEARHYATAQLPVSIDQMAGAMSPYQHAGTVNEELDTPEKVAAHLDAIYVTKFKELTEAKTADTASLGSAIDEVAFQDESGAKILRPLDLKNLAKLVNLPGEQNTVFNQIVNGLSLKGFTVIYGNAQQLVDYSTTSGRRAPEFNEGTNGEIHGATVMAEKTVYLIDPSSETLVHELIHASTFDTVTNFYGDAGFAKSNPQGAAAVKRIETLMDQFLAMRDNLSGSLDLELQQAYDDAYNAITGYTGNDPVSRASALNEFMAWSLSNARLTGLLKQTQANPLARIAAQVVALIKQMFSRTRLLPDPKQDMFSNLLFNSSMLMVSNPRLTKRMANAVLYQSSTYGNNDRLTSVGENFQAIVGQFLNADESLGKSYSRDQNSDAIVSAGYAADLYRARGFNMNGQESFVFNNILTALATEAAIDSNAMAGAQQMYAHALATLKPSDFIDPNDNDQQRAEYNANQQYNVLFGNWGTVIDGLGRSSLLPAFIALATVHDGFRQILSNMPMPKALQNTASGPDAFLENWGNRVMDSLGSRLAGVSGQPQNVQAALDQMTRQMTKAVTDQQNIVETTADKANNYADKANDLVVAGLTTASNYTYDAAGLIKSGTNNRFVKLGASVIQGFSALVNNEKAEIAAEGILAAANASAIWGPAKKFIQDAIGRVPSNASVYDMIKTTRALVQKVRQQFREDLPATLKKKFSRKLTEAEWTTSYRVLGRTDAASLISSMNEDRAVELLTKDKALKAEVAKREAELRAFDQKNFPLLQKKMKQLATFMNTGRPGTNLLRNAEAISKFLGETKGTPFQTHNAQTVEAIDHLTTLYAVESLSQQDKDTFASLVQSEAEGMKFVLSYMVGQRAEELRKSEGSDLARLNGYKGYIPTQAVSGTSLLVADNSERAKLLSMSYVPVDDYNGSSADPYTGRGQKSYFYAPVQARAAFEQGIMQNVRQSASGVDSTTGITMAPTAGVITEAATIKKLLPGLKNEKGSEPLMPVYDANGNVVALERSMNPDIVNKVATDGNLADVIGVWRGRQAEEALAQTFNEALIDNLKGMLDQTIKTKGKSGLNEYVDLWKSPDTVIQDSLKLMNRETRDYLKEKMGSEFLVRSDMLDDAIGYRSATIGDAWTGNSRWDPKTQETVKKLAISVFGNQAYQKFVNGEKIIQNIVSDAKVLIVVKSVVVPMANIISNMYQLVSRAVPLTMIAKGMPAKTAELTSYIKSELRMKELEAELRASTNNPNATLKFNAELQSIKDANKRLSIWPLIEAGEFSSVSDVGLTREDISLTEGRLQAYMEQLVNKLPPALANVGRYGLVTKDTALFQGMQKAVEYGDFLAKAIYFDHLTKNKKMTQAEAMGRITEEFVNYDRLSGRFRGYLESIGMLWFYNFKIRIMKIAASTIRNNPVHALLATLAPAPSLFGSVGLPMTDSLINKLMDGSIEYSVGPTQGLSAAGLNPWVNLVN</sequence>
<evidence type="ECO:0000259" key="3">
    <source>
        <dbReference type="Pfam" id="PF21867"/>
    </source>
</evidence>
<dbReference type="Pfam" id="PF21769">
    <property type="entry name" value="vRNAP_dom"/>
    <property type="match status" value="1"/>
</dbReference>
<feature type="region of interest" description="Disordered" evidence="1">
    <location>
        <begin position="891"/>
        <end position="980"/>
    </location>
</feature>
<feature type="domain" description="Bacteriophage N4 RNA polymerase helical" evidence="4">
    <location>
        <begin position="1634"/>
        <end position="1849"/>
    </location>
</feature>
<dbReference type="Gene3D" id="3.30.70.2440">
    <property type="match status" value="1"/>
</dbReference>
<dbReference type="InterPro" id="IPR049432">
    <property type="entry name" value="vRNAP_dom"/>
</dbReference>
<reference evidence="5" key="1">
    <citation type="journal article" date="2024" name="J. Gen. Virol.">
        <title>Novel phages of Pseudomonas syringae unveil numerous potential auxiliary metabolic genes.</title>
        <authorList>
            <person name="Feltin C."/>
            <person name="Garneau J.R."/>
            <person name="Morris C.E."/>
            <person name="Berard A."/>
            <person name="Torres-Barcelo C."/>
        </authorList>
    </citation>
    <scope>NUCLEOTIDE SEQUENCE</scope>
</reference>
<dbReference type="InterPro" id="IPR054062">
    <property type="entry name" value="vRNAP_dom2"/>
</dbReference>
<dbReference type="EMBL" id="PP179312">
    <property type="protein sequence ID" value="XAI69730.1"/>
    <property type="molecule type" value="Genomic_DNA"/>
</dbReference>
<evidence type="ECO:0000256" key="1">
    <source>
        <dbReference type="SAM" id="MobiDB-lite"/>
    </source>
</evidence>
<dbReference type="Gene3D" id="6.10.250.1860">
    <property type="match status" value="1"/>
</dbReference>